<feature type="region of interest" description="Disordered" evidence="1">
    <location>
        <begin position="20"/>
        <end position="87"/>
    </location>
</feature>
<dbReference type="RefSeq" id="WP_169928619.1">
    <property type="nucleotide sequence ID" value="NZ_CP012333.1"/>
</dbReference>
<feature type="compositionally biased region" description="Low complexity" evidence="1">
    <location>
        <begin position="49"/>
        <end position="61"/>
    </location>
</feature>
<dbReference type="AlphaFoldDB" id="A0A0K1QFQ9"/>
<dbReference type="SUPFAM" id="SSF82171">
    <property type="entry name" value="DPP6 N-terminal domain-like"/>
    <property type="match status" value="1"/>
</dbReference>
<protein>
    <submittedName>
        <fullName evidence="2">OmpA family protein</fullName>
    </submittedName>
</protein>
<dbReference type="InterPro" id="IPR011659">
    <property type="entry name" value="WD40"/>
</dbReference>
<dbReference type="STRING" id="1391654.AKJ09_10913"/>
<organism evidence="2 3">
    <name type="scientific">Labilithrix luteola</name>
    <dbReference type="NCBI Taxonomy" id="1391654"/>
    <lineage>
        <taxon>Bacteria</taxon>
        <taxon>Pseudomonadati</taxon>
        <taxon>Myxococcota</taxon>
        <taxon>Polyangia</taxon>
        <taxon>Polyangiales</taxon>
        <taxon>Labilitrichaceae</taxon>
        <taxon>Labilithrix</taxon>
    </lineage>
</organism>
<dbReference type="PATRIC" id="fig|1391654.3.peg.11057"/>
<reference evidence="2 3" key="1">
    <citation type="submission" date="2015-08" db="EMBL/GenBank/DDBJ databases">
        <authorList>
            <person name="Babu N.S."/>
            <person name="Beckwith C.J."/>
            <person name="Beseler K.G."/>
            <person name="Brison A."/>
            <person name="Carone J.V."/>
            <person name="Caskin T.P."/>
            <person name="Diamond M."/>
            <person name="Durham M.E."/>
            <person name="Foxe J.M."/>
            <person name="Go M."/>
            <person name="Henderson B.A."/>
            <person name="Jones I.B."/>
            <person name="McGettigan J.A."/>
            <person name="Micheletti S.J."/>
            <person name="Nasrallah M.E."/>
            <person name="Ortiz D."/>
            <person name="Piller C.R."/>
            <person name="Privatt S.R."/>
            <person name="Schneider S.L."/>
            <person name="Sharp S."/>
            <person name="Smith T.C."/>
            <person name="Stanton J.D."/>
            <person name="Ullery H.E."/>
            <person name="Wilson R.J."/>
            <person name="Serrano M.G."/>
            <person name="Buck G."/>
            <person name="Lee V."/>
            <person name="Wang Y."/>
            <person name="Carvalho R."/>
            <person name="Voegtly L."/>
            <person name="Shi R."/>
            <person name="Duckworth R."/>
            <person name="Johnson A."/>
            <person name="Loviza R."/>
            <person name="Walstead R."/>
            <person name="Shah Z."/>
            <person name="Kiflezghi M."/>
            <person name="Wade K."/>
            <person name="Ball S.L."/>
            <person name="Bradley K.W."/>
            <person name="Asai D.J."/>
            <person name="Bowman C.A."/>
            <person name="Russell D.A."/>
            <person name="Pope W.H."/>
            <person name="Jacobs-Sera D."/>
            <person name="Hendrix R.W."/>
            <person name="Hatfull G.F."/>
        </authorList>
    </citation>
    <scope>NUCLEOTIDE SEQUENCE [LARGE SCALE GENOMIC DNA]</scope>
    <source>
        <strain evidence="2 3">DSM 27648</strain>
    </source>
</reference>
<dbReference type="Pfam" id="PF07676">
    <property type="entry name" value="PD40"/>
    <property type="match status" value="2"/>
</dbReference>
<accession>A0A0K1QFQ9</accession>
<evidence type="ECO:0000313" key="3">
    <source>
        <dbReference type="Proteomes" id="UP000064967"/>
    </source>
</evidence>
<dbReference type="EMBL" id="CP012333">
    <property type="protein sequence ID" value="AKV04250.1"/>
    <property type="molecule type" value="Genomic_DNA"/>
</dbReference>
<name>A0A0K1QFQ9_9BACT</name>
<dbReference type="Proteomes" id="UP000064967">
    <property type="component" value="Chromosome"/>
</dbReference>
<proteinExistence type="predicted"/>
<dbReference type="Gene3D" id="2.120.10.30">
    <property type="entry name" value="TolB, C-terminal domain"/>
    <property type="match status" value="1"/>
</dbReference>
<evidence type="ECO:0000256" key="1">
    <source>
        <dbReference type="SAM" id="MobiDB-lite"/>
    </source>
</evidence>
<gene>
    <name evidence="2" type="ORF">AKJ09_10913</name>
</gene>
<evidence type="ECO:0000313" key="2">
    <source>
        <dbReference type="EMBL" id="AKV04250.1"/>
    </source>
</evidence>
<dbReference type="InterPro" id="IPR011042">
    <property type="entry name" value="6-blade_b-propeller_TolB-like"/>
</dbReference>
<sequence>MTSSTAALLLTSFVLMHCTNKVPPPDEGGLEPSSNEGQGGQDSGNALEAGASTDATTTDSAPPTPPACDPNKPFGAPTRIPGTSDTLQQATPRLSADELTIYFTTHSNDSAPYRLAKATRATRNDPFGAPSELSGLTAQNSNDNDPAPAADHLSLWFHSNRGGNTDLYFATRSTLTEDWTAPAMVPGIATSAVEAHAYFRMGGGGELWFVSNRNGNFDIFVAKKNGSGFDSPSTVPELNSGKDDFQPQPSEDGLTILISSTRDGGKGKADLWIAKRASTTVPFGAPTPLDTVNSSDTDQAGWISPDGCRLYFSSTRGVGDGHDRLYIAVRPL</sequence>
<keyword evidence="3" id="KW-1185">Reference proteome</keyword>
<dbReference type="KEGG" id="llu:AKJ09_10913"/>